<organism evidence="2 3">
    <name type="scientific">Acanthopleuribacter pedis</name>
    <dbReference type="NCBI Taxonomy" id="442870"/>
    <lineage>
        <taxon>Bacteria</taxon>
        <taxon>Pseudomonadati</taxon>
        <taxon>Acidobacteriota</taxon>
        <taxon>Holophagae</taxon>
        <taxon>Acanthopleuribacterales</taxon>
        <taxon>Acanthopleuribacteraceae</taxon>
        <taxon>Acanthopleuribacter</taxon>
    </lineage>
</organism>
<dbReference type="InterPro" id="IPR039315">
    <property type="entry name" value="CheW"/>
</dbReference>
<evidence type="ECO:0000313" key="3">
    <source>
        <dbReference type="Proteomes" id="UP000664417"/>
    </source>
</evidence>
<dbReference type="InterPro" id="IPR002545">
    <property type="entry name" value="CheW-lke_dom"/>
</dbReference>
<dbReference type="RefSeq" id="WP_207857082.1">
    <property type="nucleotide sequence ID" value="NZ_JAFREP010000003.1"/>
</dbReference>
<dbReference type="GO" id="GO:0006935">
    <property type="term" value="P:chemotaxis"/>
    <property type="evidence" value="ECO:0007669"/>
    <property type="project" value="InterPro"/>
</dbReference>
<protein>
    <submittedName>
        <fullName evidence="2">Purine-binding chemotaxis protein CheW</fullName>
    </submittedName>
</protein>
<dbReference type="Gene3D" id="2.40.50.180">
    <property type="entry name" value="CheA-289, Domain 4"/>
    <property type="match status" value="1"/>
</dbReference>
<feature type="domain" description="CheW-like" evidence="1">
    <location>
        <begin position="17"/>
        <end position="158"/>
    </location>
</feature>
<proteinExistence type="predicted"/>
<name>A0A8J7PZN7_9BACT</name>
<sequence length="158" mass="17561">MSTNFREPGAEGVEERLKELVIFKVAGLLCGLEALNVREILRSQKVTPVYHAPEYVLGVVNLRGDIVTIIDLQNKLGLDPDDSSQGRRNVIIVEYYGENVGLAVHQIQDILQANVDQFEAPPSNLTALLGDYLSMVYKMTGKLVSVLNIERLLDIEPQ</sequence>
<evidence type="ECO:0000313" key="2">
    <source>
        <dbReference type="EMBL" id="MBO1317692.1"/>
    </source>
</evidence>
<comment type="caution">
    <text evidence="2">The sequence shown here is derived from an EMBL/GenBank/DDBJ whole genome shotgun (WGS) entry which is preliminary data.</text>
</comment>
<dbReference type="SUPFAM" id="SSF50341">
    <property type="entry name" value="CheW-like"/>
    <property type="match status" value="1"/>
</dbReference>
<dbReference type="PANTHER" id="PTHR22617:SF23">
    <property type="entry name" value="CHEMOTAXIS PROTEIN CHEW"/>
    <property type="match status" value="1"/>
</dbReference>
<dbReference type="Pfam" id="PF01584">
    <property type="entry name" value="CheW"/>
    <property type="match status" value="1"/>
</dbReference>
<accession>A0A8J7PZN7</accession>
<dbReference type="AlphaFoldDB" id="A0A8J7PZN7"/>
<gene>
    <name evidence="2" type="ORF">J3U88_04405</name>
</gene>
<dbReference type="SMART" id="SM00260">
    <property type="entry name" value="CheW"/>
    <property type="match status" value="1"/>
</dbReference>
<dbReference type="GO" id="GO:0007165">
    <property type="term" value="P:signal transduction"/>
    <property type="evidence" value="ECO:0007669"/>
    <property type="project" value="InterPro"/>
</dbReference>
<dbReference type="Gene3D" id="2.30.30.40">
    <property type="entry name" value="SH3 Domains"/>
    <property type="match status" value="1"/>
</dbReference>
<dbReference type="Proteomes" id="UP000664417">
    <property type="component" value="Unassembled WGS sequence"/>
</dbReference>
<evidence type="ECO:0000259" key="1">
    <source>
        <dbReference type="PROSITE" id="PS50851"/>
    </source>
</evidence>
<dbReference type="PANTHER" id="PTHR22617">
    <property type="entry name" value="CHEMOTAXIS SENSOR HISTIDINE KINASE-RELATED"/>
    <property type="match status" value="1"/>
</dbReference>
<reference evidence="2" key="1">
    <citation type="submission" date="2021-03" db="EMBL/GenBank/DDBJ databases">
        <authorList>
            <person name="Wang G."/>
        </authorList>
    </citation>
    <scope>NUCLEOTIDE SEQUENCE</scope>
    <source>
        <strain evidence="2">KCTC 12899</strain>
    </source>
</reference>
<dbReference type="PROSITE" id="PS50851">
    <property type="entry name" value="CHEW"/>
    <property type="match status" value="1"/>
</dbReference>
<dbReference type="EMBL" id="JAFREP010000003">
    <property type="protein sequence ID" value="MBO1317692.1"/>
    <property type="molecule type" value="Genomic_DNA"/>
</dbReference>
<keyword evidence="3" id="KW-1185">Reference proteome</keyword>
<dbReference type="GO" id="GO:0005829">
    <property type="term" value="C:cytosol"/>
    <property type="evidence" value="ECO:0007669"/>
    <property type="project" value="TreeGrafter"/>
</dbReference>
<dbReference type="InterPro" id="IPR036061">
    <property type="entry name" value="CheW-like_dom_sf"/>
</dbReference>